<dbReference type="GO" id="GO:0009898">
    <property type="term" value="C:cytoplasmic side of plasma membrane"/>
    <property type="evidence" value="ECO:0007669"/>
    <property type="project" value="TreeGrafter"/>
</dbReference>
<dbReference type="PROSITE" id="PS00455">
    <property type="entry name" value="AMP_BINDING"/>
    <property type="match status" value="1"/>
</dbReference>
<evidence type="ECO:0000256" key="7">
    <source>
        <dbReference type="ARBA" id="ARBA00022598"/>
    </source>
</evidence>
<keyword evidence="14" id="KW-0472">Membrane</keyword>
<feature type="domain" description="AMP-dependent synthetase/ligase" evidence="20">
    <location>
        <begin position="76"/>
        <end position="380"/>
    </location>
</feature>
<dbReference type="GO" id="GO:0005524">
    <property type="term" value="F:ATP binding"/>
    <property type="evidence" value="ECO:0007669"/>
    <property type="project" value="UniProtKB-KW"/>
</dbReference>
<evidence type="ECO:0000256" key="1">
    <source>
        <dbReference type="ARBA" id="ARBA00004502"/>
    </source>
</evidence>
<protein>
    <recommendedName>
        <fullName evidence="18">Very long-chain fatty acid transport protein</fullName>
    </recommendedName>
    <alternativeName>
        <fullName evidence="19">Very-long-chain acyl-CoA synthetase</fullName>
    </alternativeName>
</protein>
<keyword evidence="9" id="KW-0812">Transmembrane</keyword>
<dbReference type="AlphaFoldDB" id="A0A0D1ZUY6"/>
<comment type="similarity">
    <text evidence="4">Belongs to the ATP-dependent AMP-binding enzyme family.</text>
</comment>
<evidence type="ECO:0000313" key="23">
    <source>
        <dbReference type="Proteomes" id="UP000054302"/>
    </source>
</evidence>
<keyword evidence="13" id="KW-0445">Lipid transport</keyword>
<evidence type="ECO:0000256" key="5">
    <source>
        <dbReference type="ARBA" id="ARBA00022448"/>
    </source>
</evidence>
<dbReference type="GO" id="GO:0044539">
    <property type="term" value="P:long-chain fatty acid import into cell"/>
    <property type="evidence" value="ECO:0007669"/>
    <property type="project" value="TreeGrafter"/>
</dbReference>
<keyword evidence="12" id="KW-1133">Transmembrane helix</keyword>
<dbReference type="HOGENOM" id="CLU_000022_46_3_1"/>
<dbReference type="PANTHER" id="PTHR43107:SF15">
    <property type="entry name" value="FATTY ACID TRANSPORT PROTEIN 3, ISOFORM A"/>
    <property type="match status" value="1"/>
</dbReference>
<dbReference type="GeneID" id="27319351"/>
<evidence type="ECO:0000313" key="22">
    <source>
        <dbReference type="EMBL" id="KIV97799.1"/>
    </source>
</evidence>
<evidence type="ECO:0000256" key="16">
    <source>
        <dbReference type="ARBA" id="ARBA00051585"/>
    </source>
</evidence>
<dbReference type="FunFam" id="3.40.50.12780:FF:000019">
    <property type="entry name" value="Long-chain fatty acid transporter"/>
    <property type="match status" value="1"/>
</dbReference>
<evidence type="ECO:0000256" key="15">
    <source>
        <dbReference type="ARBA" id="ARBA00023140"/>
    </source>
</evidence>
<evidence type="ECO:0000256" key="13">
    <source>
        <dbReference type="ARBA" id="ARBA00023055"/>
    </source>
</evidence>
<dbReference type="InterPro" id="IPR025110">
    <property type="entry name" value="AMP-bd_C"/>
</dbReference>
<evidence type="ECO:0000256" key="14">
    <source>
        <dbReference type="ARBA" id="ARBA00023136"/>
    </source>
</evidence>
<dbReference type="InterPro" id="IPR045851">
    <property type="entry name" value="AMP-bd_C_sf"/>
</dbReference>
<keyword evidence="7" id="KW-0436">Ligase</keyword>
<evidence type="ECO:0000256" key="4">
    <source>
        <dbReference type="ARBA" id="ARBA00006432"/>
    </source>
</evidence>
<dbReference type="InterPro" id="IPR042099">
    <property type="entry name" value="ANL_N_sf"/>
</dbReference>
<evidence type="ECO:0000256" key="6">
    <source>
        <dbReference type="ARBA" id="ARBA00022475"/>
    </source>
</evidence>
<dbReference type="GO" id="GO:0004467">
    <property type="term" value="F:long-chain fatty acid-CoA ligase activity"/>
    <property type="evidence" value="ECO:0007669"/>
    <property type="project" value="TreeGrafter"/>
</dbReference>
<comment type="catalytic activity">
    <reaction evidence="16">
        <text>a very long-chain fatty acid + ATP + CoA = a very long-chain fatty acyl-CoA + AMP + diphosphate</text>
        <dbReference type="Rhea" id="RHEA:54536"/>
        <dbReference type="ChEBI" id="CHEBI:30616"/>
        <dbReference type="ChEBI" id="CHEBI:33019"/>
        <dbReference type="ChEBI" id="CHEBI:57287"/>
        <dbReference type="ChEBI" id="CHEBI:58950"/>
        <dbReference type="ChEBI" id="CHEBI:138261"/>
        <dbReference type="ChEBI" id="CHEBI:456215"/>
    </reaction>
</comment>
<gene>
    <name evidence="22" type="ORF">PV10_01506</name>
</gene>
<dbReference type="InterPro" id="IPR000873">
    <property type="entry name" value="AMP-dep_synth/lig_dom"/>
</dbReference>
<keyword evidence="23" id="KW-1185">Reference proteome</keyword>
<dbReference type="GO" id="GO:0005778">
    <property type="term" value="C:peroxisomal membrane"/>
    <property type="evidence" value="ECO:0007669"/>
    <property type="project" value="UniProtKB-SubCell"/>
</dbReference>
<keyword evidence="15" id="KW-0576">Peroxisome</keyword>
<dbReference type="Pfam" id="PF00501">
    <property type="entry name" value="AMP-binding"/>
    <property type="match status" value="1"/>
</dbReference>
<evidence type="ECO:0000259" key="20">
    <source>
        <dbReference type="Pfam" id="PF00501"/>
    </source>
</evidence>
<evidence type="ECO:0000256" key="18">
    <source>
        <dbReference type="ARBA" id="ARBA00068795"/>
    </source>
</evidence>
<evidence type="ECO:0000256" key="2">
    <source>
        <dbReference type="ARBA" id="ARBA00004585"/>
    </source>
</evidence>
<dbReference type="Gene3D" id="3.30.300.30">
    <property type="match status" value="1"/>
</dbReference>
<dbReference type="Proteomes" id="UP000054302">
    <property type="component" value="Unassembled WGS sequence"/>
</dbReference>
<keyword evidence="11" id="KW-0067">ATP-binding</keyword>
<reference evidence="22 23" key="1">
    <citation type="submission" date="2015-01" db="EMBL/GenBank/DDBJ databases">
        <title>The Genome Sequence of Exophiala mesophila CBS40295.</title>
        <authorList>
            <consortium name="The Broad Institute Genomics Platform"/>
            <person name="Cuomo C."/>
            <person name="de Hoog S."/>
            <person name="Gorbushina A."/>
            <person name="Stielow B."/>
            <person name="Teixiera M."/>
            <person name="Abouelleil A."/>
            <person name="Chapman S.B."/>
            <person name="Priest M."/>
            <person name="Young S.K."/>
            <person name="Wortman J."/>
            <person name="Nusbaum C."/>
            <person name="Birren B."/>
        </authorList>
    </citation>
    <scope>NUCLEOTIDE SEQUENCE [LARGE SCALE GENOMIC DNA]</scope>
    <source>
        <strain evidence="22 23">CBS 40295</strain>
    </source>
</reference>
<dbReference type="PANTHER" id="PTHR43107">
    <property type="entry name" value="LONG-CHAIN FATTY ACID TRANSPORT PROTEIN"/>
    <property type="match status" value="1"/>
</dbReference>
<dbReference type="Pfam" id="PF13193">
    <property type="entry name" value="AMP-binding_C"/>
    <property type="match status" value="1"/>
</dbReference>
<dbReference type="SUPFAM" id="SSF56801">
    <property type="entry name" value="Acetyl-CoA synthetase-like"/>
    <property type="match status" value="1"/>
</dbReference>
<comment type="subcellular location">
    <subcellularLocation>
        <location evidence="3">Cell membrane</location>
        <topology evidence="3">Multi-pass membrane protein</topology>
    </subcellularLocation>
    <subcellularLocation>
        <location evidence="1">Lipid droplet</location>
    </subcellularLocation>
    <subcellularLocation>
        <location evidence="2">Peroxisome membrane</location>
        <topology evidence="2">Multi-pass membrane protein</topology>
    </subcellularLocation>
</comment>
<keyword evidence="10" id="KW-0547">Nucleotide-binding</keyword>
<dbReference type="OrthoDB" id="10253869at2759"/>
<evidence type="ECO:0000256" key="12">
    <source>
        <dbReference type="ARBA" id="ARBA00022989"/>
    </source>
</evidence>
<dbReference type="OMA" id="IIHELYA"/>
<comment type="function">
    <text evidence="17">Acyl-CoA synthetase required for both the import of long chain fatty acids (LCFAs) (C14-C18) and the activation very long chain fatty acids (VLCFAs) (C20-C26) by esterification of the fatty acids into metabolically active CoA-thioesters for subsequent degradation or incorporation into phospholipids. The transport and fatty acyl-CoA synthetase activities are genetically separable and are thus independent activities. Esterifies VLCFAs in the peroxisome matrix. The VLCFAs are actively transported into peroxisomes by a PXA1-PXA2 heterodimeric transporter in the peroxisomal membrane.</text>
</comment>
<keyword evidence="6" id="KW-1003">Cell membrane</keyword>
<evidence type="ECO:0000256" key="9">
    <source>
        <dbReference type="ARBA" id="ARBA00022692"/>
    </source>
</evidence>
<evidence type="ECO:0000259" key="21">
    <source>
        <dbReference type="Pfam" id="PF13193"/>
    </source>
</evidence>
<name>A0A0D1ZUY6_EXOME</name>
<evidence type="ECO:0000256" key="10">
    <source>
        <dbReference type="ARBA" id="ARBA00022741"/>
    </source>
</evidence>
<evidence type="ECO:0000256" key="17">
    <source>
        <dbReference type="ARBA" id="ARBA00060276"/>
    </source>
</evidence>
<dbReference type="VEuPathDB" id="FungiDB:PV10_01506"/>
<keyword evidence="5" id="KW-0813">Transport</keyword>
<keyword evidence="8" id="KW-0551">Lipid droplet</keyword>
<dbReference type="EMBL" id="KN847520">
    <property type="protein sequence ID" value="KIV97799.1"/>
    <property type="molecule type" value="Genomic_DNA"/>
</dbReference>
<evidence type="ECO:0000256" key="3">
    <source>
        <dbReference type="ARBA" id="ARBA00004651"/>
    </source>
</evidence>
<sequence>MTPSQASHHLAVTNTKTPVTAAAVAGGLAAAAYLDAKFHIRHDLVGASLPKGPKALEFVAQRWKEGKPLMYHVFKDHAEGSNADNLFLIFENRSWTYKQFFDDIHRTANWLMKDLDVQPKEIVAVDGTNSPEFMLLWFGLEAINACPAFINCNLTAGPLTHSVKLCDCRYLLADIATQPLVQPCEAAISESNVKTIYYDEAFFAKLTDTTPVPASRHAGIMPDDICSLIYTSGTTGMPKGVVMGRARELVTAWGVSKYLRLKPGNRMYTALPLYHGAAHGLCVTPSAFSGSTVVLSRKFSHKTFWPEVRASKADILQYVGELCRYLINAPPSPDDKNHNVRQAWGNGMRPDVWETFRQRFGIETINELYAATDGLGSSFNENRGEFGRSAIALRGAYWHWLNSDNEKRVRIDIDSQEIIRDSNGFAIECKTDEPGEVLHRILDPNNVDAVFRGYYKNPEAGQKRFLRDVFKKGDMWFRSGDMMRQDADGRVYFVDRLGDTFRWRSENVSTNEVSDVMGEFDQIAEANVYGVTVPHADGRAGCAAIVPVQGLSADKIDWQRLAEHAISNLPRYAVPIFIRVVPQLEYTGTMKLQKGPLRAQGADLEKIRKASPEDRMYWLPPNAKKYVEYNEKEWEDLKAGRVKL</sequence>
<dbReference type="InterPro" id="IPR020845">
    <property type="entry name" value="AMP-binding_CS"/>
</dbReference>
<organism evidence="22 23">
    <name type="scientific">Exophiala mesophila</name>
    <name type="common">Black yeast-like fungus</name>
    <dbReference type="NCBI Taxonomy" id="212818"/>
    <lineage>
        <taxon>Eukaryota</taxon>
        <taxon>Fungi</taxon>
        <taxon>Dikarya</taxon>
        <taxon>Ascomycota</taxon>
        <taxon>Pezizomycotina</taxon>
        <taxon>Eurotiomycetes</taxon>
        <taxon>Chaetothyriomycetidae</taxon>
        <taxon>Chaetothyriales</taxon>
        <taxon>Herpotrichiellaceae</taxon>
        <taxon>Exophiala</taxon>
    </lineage>
</organism>
<dbReference type="FunFam" id="3.30.300.30:FF:000002">
    <property type="entry name" value="Long-chain fatty acid transport protein 1"/>
    <property type="match status" value="1"/>
</dbReference>
<evidence type="ECO:0000256" key="8">
    <source>
        <dbReference type="ARBA" id="ARBA00022677"/>
    </source>
</evidence>
<dbReference type="GO" id="GO:0005811">
    <property type="term" value="C:lipid droplet"/>
    <property type="evidence" value="ECO:0007669"/>
    <property type="project" value="UniProtKB-SubCell"/>
</dbReference>
<dbReference type="Gene3D" id="3.40.50.12780">
    <property type="entry name" value="N-terminal domain of ligase-like"/>
    <property type="match status" value="1"/>
</dbReference>
<dbReference type="RefSeq" id="XP_016229373.1">
    <property type="nucleotide sequence ID" value="XM_016365724.1"/>
</dbReference>
<dbReference type="GO" id="GO:0005324">
    <property type="term" value="F:long-chain fatty acid transmembrane transporter activity"/>
    <property type="evidence" value="ECO:0007669"/>
    <property type="project" value="TreeGrafter"/>
</dbReference>
<evidence type="ECO:0000256" key="19">
    <source>
        <dbReference type="ARBA" id="ARBA00078285"/>
    </source>
</evidence>
<accession>A0A0D1ZUY6</accession>
<proteinExistence type="inferred from homology"/>
<feature type="domain" description="AMP-binding enzyme C-terminal" evidence="21">
    <location>
        <begin position="513"/>
        <end position="591"/>
    </location>
</feature>
<evidence type="ECO:0000256" key="11">
    <source>
        <dbReference type="ARBA" id="ARBA00022840"/>
    </source>
</evidence>
<dbReference type="STRING" id="212818.A0A0D1ZUY6"/>